<name>A0ABT8KJD7_9BACT</name>
<keyword evidence="1" id="KW-1133">Transmembrane helix</keyword>
<feature type="transmembrane region" description="Helical" evidence="1">
    <location>
        <begin position="12"/>
        <end position="33"/>
    </location>
</feature>
<keyword evidence="1" id="KW-0812">Transmembrane</keyword>
<reference evidence="3" key="1">
    <citation type="submission" date="2023-06" db="EMBL/GenBank/DDBJ databases">
        <title>Genomic of Parafulvivirga corallium.</title>
        <authorList>
            <person name="Wang G."/>
        </authorList>
    </citation>
    <scope>NUCLEOTIDE SEQUENCE</scope>
    <source>
        <strain evidence="3">BMA10</strain>
    </source>
</reference>
<dbReference type="InterPro" id="IPR000326">
    <property type="entry name" value="PAP2/HPO"/>
</dbReference>
<dbReference type="EMBL" id="JAUJEA010000001">
    <property type="protein sequence ID" value="MDN5200378.1"/>
    <property type="molecule type" value="Genomic_DNA"/>
</dbReference>
<dbReference type="Proteomes" id="UP001172082">
    <property type="component" value="Unassembled WGS sequence"/>
</dbReference>
<evidence type="ECO:0000259" key="2">
    <source>
        <dbReference type="SMART" id="SM00014"/>
    </source>
</evidence>
<protein>
    <submittedName>
        <fullName evidence="3">Phosphatase PAP2 family protein</fullName>
    </submittedName>
</protein>
<dbReference type="SUPFAM" id="SSF48317">
    <property type="entry name" value="Acid phosphatase/Vanadium-dependent haloperoxidase"/>
    <property type="match status" value="1"/>
</dbReference>
<dbReference type="InterPro" id="IPR036938">
    <property type="entry name" value="PAP2/HPO_sf"/>
</dbReference>
<dbReference type="SMART" id="SM00014">
    <property type="entry name" value="acidPPc"/>
    <property type="match status" value="1"/>
</dbReference>
<comment type="caution">
    <text evidence="3">The sequence shown here is derived from an EMBL/GenBank/DDBJ whole genome shotgun (WGS) entry which is preliminary data.</text>
</comment>
<sequence>MRIENTARLRFVGIFVSMLFIMVLNAQLIFAQARDNVWTRLKTDTYYMADGFTHVMSSPVRWKKKNWLTFAGVAAGAVIISFVDQPFDDWAARNNNPDRRMRIEQFADVMGKPGPAVVVFSLLYGTGVAIDNEFLRDSGVIIFGSLASTALIQTLSKSITGRARPSAGLGNDVFKPFNGEPAFHSFPSGHMVSALTITSVIAQRIESKPIKIALYTLGTATGLARVYNRAHWLSDILVSGAMSYFAVKTVNDRYKNKKEGIKLRQRNVSSVKFVPHFRGFSLSVQF</sequence>
<evidence type="ECO:0000256" key="1">
    <source>
        <dbReference type="SAM" id="Phobius"/>
    </source>
</evidence>
<dbReference type="Gene3D" id="1.20.144.10">
    <property type="entry name" value="Phosphatidic acid phosphatase type 2/haloperoxidase"/>
    <property type="match status" value="1"/>
</dbReference>
<accession>A0ABT8KJD7</accession>
<evidence type="ECO:0000313" key="3">
    <source>
        <dbReference type="EMBL" id="MDN5200378.1"/>
    </source>
</evidence>
<proteinExistence type="predicted"/>
<keyword evidence="4" id="KW-1185">Reference proteome</keyword>
<feature type="domain" description="Phosphatidic acid phosphatase type 2/haloperoxidase" evidence="2">
    <location>
        <begin position="140"/>
        <end position="251"/>
    </location>
</feature>
<organism evidence="3 4">
    <name type="scientific">Splendidivirga corallicola</name>
    <dbReference type="NCBI Taxonomy" id="3051826"/>
    <lineage>
        <taxon>Bacteria</taxon>
        <taxon>Pseudomonadati</taxon>
        <taxon>Bacteroidota</taxon>
        <taxon>Cytophagia</taxon>
        <taxon>Cytophagales</taxon>
        <taxon>Splendidivirgaceae</taxon>
        <taxon>Splendidivirga</taxon>
    </lineage>
</organism>
<feature type="transmembrane region" description="Helical" evidence="1">
    <location>
        <begin position="66"/>
        <end position="83"/>
    </location>
</feature>
<dbReference type="RefSeq" id="WP_346750403.1">
    <property type="nucleotide sequence ID" value="NZ_JAUJEA010000001.1"/>
</dbReference>
<gene>
    <name evidence="3" type="ORF">QQ008_03375</name>
</gene>
<keyword evidence="1" id="KW-0472">Membrane</keyword>
<dbReference type="Pfam" id="PF01569">
    <property type="entry name" value="PAP2"/>
    <property type="match status" value="1"/>
</dbReference>
<evidence type="ECO:0000313" key="4">
    <source>
        <dbReference type="Proteomes" id="UP001172082"/>
    </source>
</evidence>